<accession>A0A9P4UVU0</accession>
<keyword evidence="3" id="KW-1185">Reference proteome</keyword>
<organism evidence="2 3">
    <name type="scientific">Polyplosphaeria fusca</name>
    <dbReference type="NCBI Taxonomy" id="682080"/>
    <lineage>
        <taxon>Eukaryota</taxon>
        <taxon>Fungi</taxon>
        <taxon>Dikarya</taxon>
        <taxon>Ascomycota</taxon>
        <taxon>Pezizomycotina</taxon>
        <taxon>Dothideomycetes</taxon>
        <taxon>Pleosporomycetidae</taxon>
        <taxon>Pleosporales</taxon>
        <taxon>Tetraplosphaeriaceae</taxon>
        <taxon>Polyplosphaeria</taxon>
    </lineage>
</organism>
<dbReference type="Proteomes" id="UP000799444">
    <property type="component" value="Unassembled WGS sequence"/>
</dbReference>
<gene>
    <name evidence="2" type="ORF">EJ04DRAFT_599425</name>
</gene>
<dbReference type="EMBL" id="ML996454">
    <property type="protein sequence ID" value="KAF2726510.1"/>
    <property type="molecule type" value="Genomic_DNA"/>
</dbReference>
<dbReference type="AlphaFoldDB" id="A0A9P4UVU0"/>
<evidence type="ECO:0000313" key="3">
    <source>
        <dbReference type="Proteomes" id="UP000799444"/>
    </source>
</evidence>
<name>A0A9P4UVU0_9PLEO</name>
<protein>
    <submittedName>
        <fullName evidence="2">Uncharacterized protein</fullName>
    </submittedName>
</protein>
<reference evidence="2" key="1">
    <citation type="journal article" date="2020" name="Stud. Mycol.">
        <title>101 Dothideomycetes genomes: a test case for predicting lifestyles and emergence of pathogens.</title>
        <authorList>
            <person name="Haridas S."/>
            <person name="Albert R."/>
            <person name="Binder M."/>
            <person name="Bloem J."/>
            <person name="Labutti K."/>
            <person name="Salamov A."/>
            <person name="Andreopoulos B."/>
            <person name="Baker S."/>
            <person name="Barry K."/>
            <person name="Bills G."/>
            <person name="Bluhm B."/>
            <person name="Cannon C."/>
            <person name="Castanera R."/>
            <person name="Culley D."/>
            <person name="Daum C."/>
            <person name="Ezra D."/>
            <person name="Gonzalez J."/>
            <person name="Henrissat B."/>
            <person name="Kuo A."/>
            <person name="Liang C."/>
            <person name="Lipzen A."/>
            <person name="Lutzoni F."/>
            <person name="Magnuson J."/>
            <person name="Mondo S."/>
            <person name="Nolan M."/>
            <person name="Ohm R."/>
            <person name="Pangilinan J."/>
            <person name="Park H.-J."/>
            <person name="Ramirez L."/>
            <person name="Alfaro M."/>
            <person name="Sun H."/>
            <person name="Tritt A."/>
            <person name="Yoshinaga Y."/>
            <person name="Zwiers L.-H."/>
            <person name="Turgeon B."/>
            <person name="Goodwin S."/>
            <person name="Spatafora J."/>
            <person name="Crous P."/>
            <person name="Grigoriev I."/>
        </authorList>
    </citation>
    <scope>NUCLEOTIDE SEQUENCE</scope>
    <source>
        <strain evidence="2">CBS 125425</strain>
    </source>
</reference>
<feature type="region of interest" description="Disordered" evidence="1">
    <location>
        <begin position="40"/>
        <end position="205"/>
    </location>
</feature>
<comment type="caution">
    <text evidence="2">The sequence shown here is derived from an EMBL/GenBank/DDBJ whole genome shotgun (WGS) entry which is preliminary data.</text>
</comment>
<evidence type="ECO:0000313" key="2">
    <source>
        <dbReference type="EMBL" id="KAF2726510.1"/>
    </source>
</evidence>
<feature type="compositionally biased region" description="Polar residues" evidence="1">
    <location>
        <begin position="104"/>
        <end position="127"/>
    </location>
</feature>
<feature type="compositionally biased region" description="Basic and acidic residues" evidence="1">
    <location>
        <begin position="195"/>
        <end position="205"/>
    </location>
</feature>
<sequence>MSDPPSPPSGSPRNYDDFSTYKMSSGALDTFNFDEFLSDPISDPYMFGPPSPSDPFNFVPPKENEESDNDLRTGLTSRPRVPLPLDDILESPYYLARSRRSRVSRTPQVSTPPSDTASGSRVASQLRQPERQFSEAPPSNPSSSSRDNVSDVDRRRIQRRGGLDNAFQDRQATTFHGPPRGSFGANHRLLTSVRGRGETPSRRRM</sequence>
<evidence type="ECO:0000256" key="1">
    <source>
        <dbReference type="SAM" id="MobiDB-lite"/>
    </source>
</evidence>
<proteinExistence type="predicted"/>